<comment type="caution">
    <text evidence="4">The sequence shown here is derived from an EMBL/GenBank/DDBJ whole genome shotgun (WGS) entry which is preliminary data.</text>
</comment>
<dbReference type="InterPro" id="IPR050187">
    <property type="entry name" value="Lipid_Phosphate_FormReg"/>
</dbReference>
<comment type="similarity">
    <text evidence="2">Belongs to the diacylglycerol/lipid kinase family.</text>
</comment>
<dbReference type="PANTHER" id="PTHR12358">
    <property type="entry name" value="SPHINGOSINE KINASE"/>
    <property type="match status" value="1"/>
</dbReference>
<organism evidence="4 5">
    <name type="scientific">Candidatus Obscuribacter phosphatis</name>
    <dbReference type="NCBI Taxonomy" id="1906157"/>
    <lineage>
        <taxon>Bacteria</taxon>
        <taxon>Bacillati</taxon>
        <taxon>Candidatus Melainabacteria</taxon>
        <taxon>Candidatus Obscuribacterales</taxon>
        <taxon>Candidatus Obscuribacteraceae</taxon>
        <taxon>Candidatus Obscuribacter</taxon>
    </lineage>
</organism>
<dbReference type="Gene3D" id="2.60.200.40">
    <property type="match status" value="1"/>
</dbReference>
<dbReference type="InterPro" id="IPR001206">
    <property type="entry name" value="Diacylglycerol_kinase_cat_dom"/>
</dbReference>
<evidence type="ECO:0000256" key="1">
    <source>
        <dbReference type="ARBA" id="ARBA00001946"/>
    </source>
</evidence>
<comment type="cofactor">
    <cofactor evidence="1">
        <name>Mg(2+)</name>
        <dbReference type="ChEBI" id="CHEBI:18420"/>
    </cofactor>
</comment>
<sequence length="326" mass="34992">MQFKHRRIALIFNPTGGSARSGKIAALVQALTERNLSCEQLTTTAAPGSARDLALAAASRGDIDLVIACGGDGTVCQVAEGLSPAQAEQKEQGELLPMAVFPSGTGNLFARAFYAVPDPQLFADMICRSEPQPIDMIEIKSAAASASDSEPTSTTQRYIVAGGFGRLSDAIALADPKWKRWFGSLAYAWGMLKASFNPQPVKYRITARQSPTQGTAMQMDCTAAALFALNTLPPQMMGLSRGCNASDGFMDLVLLKANTFGRLSRLSYRFMRGRADLSKDYVRIRCGWARIETSRPVIPNIDGDVGAETCCVELRTIPGAARIIVS</sequence>
<dbReference type="SUPFAM" id="SSF111331">
    <property type="entry name" value="NAD kinase/diacylglycerol kinase-like"/>
    <property type="match status" value="1"/>
</dbReference>
<dbReference type="Proteomes" id="UP000664277">
    <property type="component" value="Unassembled WGS sequence"/>
</dbReference>
<gene>
    <name evidence="4" type="ORF">J0M35_18630</name>
</gene>
<name>A0A8J7PCQ5_9BACT</name>
<evidence type="ECO:0000313" key="5">
    <source>
        <dbReference type="Proteomes" id="UP000664277"/>
    </source>
</evidence>
<evidence type="ECO:0000259" key="3">
    <source>
        <dbReference type="PROSITE" id="PS50146"/>
    </source>
</evidence>
<dbReference type="InterPro" id="IPR016064">
    <property type="entry name" value="NAD/diacylglycerol_kinase_sf"/>
</dbReference>
<feature type="domain" description="DAGKc" evidence="3">
    <location>
        <begin position="3"/>
        <end position="143"/>
    </location>
</feature>
<accession>A0A8J7PCQ5</accession>
<protein>
    <recommendedName>
        <fullName evidence="3">DAGKc domain-containing protein</fullName>
    </recommendedName>
</protein>
<dbReference type="GO" id="GO:0016301">
    <property type="term" value="F:kinase activity"/>
    <property type="evidence" value="ECO:0007669"/>
    <property type="project" value="InterPro"/>
</dbReference>
<proteinExistence type="inferred from homology"/>
<evidence type="ECO:0000256" key="2">
    <source>
        <dbReference type="ARBA" id="ARBA00005983"/>
    </source>
</evidence>
<reference evidence="4" key="1">
    <citation type="submission" date="2021-02" db="EMBL/GenBank/DDBJ databases">
        <title>Genome-Resolved Metagenomics of a Microbial Community Performing Photosynthetic Biological Nutrient Removal.</title>
        <authorList>
            <person name="Mcdaniel E.A."/>
        </authorList>
    </citation>
    <scope>NUCLEOTIDE SEQUENCE</scope>
    <source>
        <strain evidence="4">UWPOB_OBS1</strain>
    </source>
</reference>
<dbReference type="PANTHER" id="PTHR12358:SF54">
    <property type="entry name" value="SPHINGOSINE KINASE RELATED PROTEIN"/>
    <property type="match status" value="1"/>
</dbReference>
<dbReference type="SMART" id="SM00046">
    <property type="entry name" value="DAGKc"/>
    <property type="match status" value="1"/>
</dbReference>
<evidence type="ECO:0000313" key="4">
    <source>
        <dbReference type="EMBL" id="MBN8662392.1"/>
    </source>
</evidence>
<dbReference type="AlphaFoldDB" id="A0A8J7PCQ5"/>
<dbReference type="EMBL" id="JAFLCK010000037">
    <property type="protein sequence ID" value="MBN8662392.1"/>
    <property type="molecule type" value="Genomic_DNA"/>
</dbReference>
<dbReference type="Pfam" id="PF00781">
    <property type="entry name" value="DAGK_cat"/>
    <property type="match status" value="1"/>
</dbReference>
<dbReference type="Gene3D" id="3.40.50.10330">
    <property type="entry name" value="Probable inorganic polyphosphate/atp-NAD kinase, domain 1"/>
    <property type="match status" value="1"/>
</dbReference>
<dbReference type="PROSITE" id="PS50146">
    <property type="entry name" value="DAGK"/>
    <property type="match status" value="1"/>
</dbReference>
<dbReference type="InterPro" id="IPR017438">
    <property type="entry name" value="ATP-NAD_kinase_N"/>
</dbReference>